<reference evidence="4" key="1">
    <citation type="journal article" date="2019" name="Int. J. Syst. Evol. Microbiol.">
        <title>The Global Catalogue of Microorganisms (GCM) 10K type strain sequencing project: providing services to taxonomists for standard genome sequencing and annotation.</title>
        <authorList>
            <consortium name="The Broad Institute Genomics Platform"/>
            <consortium name="The Broad Institute Genome Sequencing Center for Infectious Disease"/>
            <person name="Wu L."/>
            <person name="Ma J."/>
        </authorList>
    </citation>
    <scope>NUCLEOTIDE SEQUENCE [LARGE SCALE GENOMIC DNA]</scope>
    <source>
        <strain evidence="4">CGMCC 1.16026</strain>
    </source>
</reference>
<comment type="caution">
    <text evidence="3">The sequence shown here is derived from an EMBL/GenBank/DDBJ whole genome shotgun (WGS) entry which is preliminary data.</text>
</comment>
<evidence type="ECO:0000256" key="1">
    <source>
        <dbReference type="SAM" id="MobiDB-lite"/>
    </source>
</evidence>
<evidence type="ECO:0000256" key="2">
    <source>
        <dbReference type="SAM" id="SignalP"/>
    </source>
</evidence>
<dbReference type="RefSeq" id="WP_263371767.1">
    <property type="nucleotide sequence ID" value="NZ_JAGSYD010000003.1"/>
</dbReference>
<keyword evidence="4" id="KW-1185">Reference proteome</keyword>
<dbReference type="SUPFAM" id="SSF55486">
    <property type="entry name" value="Metalloproteases ('zincins'), catalytic domain"/>
    <property type="match status" value="1"/>
</dbReference>
<proteinExistence type="predicted"/>
<protein>
    <recommendedName>
        <fullName evidence="5">Peptidase M1 membrane alanine aminopeptidase domain-containing protein</fullName>
    </recommendedName>
</protein>
<dbReference type="EMBL" id="JBHSWI010000001">
    <property type="protein sequence ID" value="MFC6645395.1"/>
    <property type="molecule type" value="Genomic_DNA"/>
</dbReference>
<evidence type="ECO:0000313" key="3">
    <source>
        <dbReference type="EMBL" id="MFC6645395.1"/>
    </source>
</evidence>
<organism evidence="3 4">
    <name type="scientific">Granulicella cerasi</name>
    <dbReference type="NCBI Taxonomy" id="741063"/>
    <lineage>
        <taxon>Bacteria</taxon>
        <taxon>Pseudomonadati</taxon>
        <taxon>Acidobacteriota</taxon>
        <taxon>Terriglobia</taxon>
        <taxon>Terriglobales</taxon>
        <taxon>Acidobacteriaceae</taxon>
        <taxon>Granulicella</taxon>
    </lineage>
</organism>
<dbReference type="InterPro" id="IPR027268">
    <property type="entry name" value="Peptidase_M4/M1_CTD_sf"/>
</dbReference>
<evidence type="ECO:0008006" key="5">
    <source>
        <dbReference type="Google" id="ProtNLM"/>
    </source>
</evidence>
<name>A0ABW1ZAE4_9BACT</name>
<accession>A0ABW1ZAE4</accession>
<feature type="signal peptide" evidence="2">
    <location>
        <begin position="1"/>
        <end position="20"/>
    </location>
</feature>
<dbReference type="Proteomes" id="UP001596391">
    <property type="component" value="Unassembled WGS sequence"/>
</dbReference>
<dbReference type="Gene3D" id="1.10.390.10">
    <property type="entry name" value="Neutral Protease Domain 2"/>
    <property type="match status" value="1"/>
</dbReference>
<keyword evidence="2" id="KW-0732">Signal</keyword>
<feature type="chain" id="PRO_5046832589" description="Peptidase M1 membrane alanine aminopeptidase domain-containing protein" evidence="2">
    <location>
        <begin position="21"/>
        <end position="662"/>
    </location>
</feature>
<feature type="region of interest" description="Disordered" evidence="1">
    <location>
        <begin position="24"/>
        <end position="48"/>
    </location>
</feature>
<sequence>MRSKLRLFPLAVFAAASVCAAQSQEPSAPPKGQVIVQSHGQSPEPDSDRAALAVEATAPEVTDAQRAAVRVTSYDLDAHISEATQLLSVHARLKVKNHSGTPLSLLPLQVSSQLKWEAASLVDAHGKRTTLQIAQHRVDTDTDHTGAASELVLTLPQALQPEAELELDVLYSGTVELDAHRLERIGASHLQAVGTDWDHIDASSVALRGFGNVLWYPVAAPAMFLGEGNRLFAAVGQAKLEGTTLPVRLRVALEYASVAPTAAYFRGARQDFRIASNDAADHDAAAGGVAVAEWPSAPAGFRTLNLFVTALPQDLLLSSVAKVNSAPTGNYSSSSSESPDGPPIFTARGVDAKVLPRLQTEAKSVVPMLENWFAYTPKQPLVLMEQHAQPFEDGPLLLAPADSFATSGSEPMLAYSLTRAWVNTGDAWIDEGLPQFFALLETERDHGRDTALNELNNLLKPLPLGEPSFASAEEMQKGAPGQPLVAATEEVFYRRKAAAVWWMLRDLAGEDALRKALAALPTLHGADTNARAVAFQKALEAASHKDLAWFFNDWVLRDAGLPDLSLVDVTPRPLPAGKGHDTGWLVAVTVHNDGGATAEVPLTVRSGALAITRPMRVPAFSSATDRVFIQTAPTEVTLNDGSVPEARTSLHQRTLNVRTTDK</sequence>
<gene>
    <name evidence="3" type="ORF">ACFQBQ_07310</name>
</gene>
<evidence type="ECO:0000313" key="4">
    <source>
        <dbReference type="Proteomes" id="UP001596391"/>
    </source>
</evidence>